<name>A0A7S0QF33_9CRYP</name>
<sequence>MVENNYRHYQVVAPNQYSYGSGGSKGSSVGSRRVRVALGFAICCAAAVAIGHLVRGASVGGKGIAMTESEVKTAKRMDSFGHHSTKLDDTDGVDMGGAGDENSTLLSNITESEADTGGVALNPDGLSEDANSTDSAVLSAANGTESVVETQGGAGAAAPGIFRSDLTKWLDEQPDLDVSQWLNSNANFDTSKWLDAQGNFDTASWLRAQPDLDVSKWLNESSNDSSEWIRRQPTFDLGEWLKAH</sequence>
<accession>A0A7S0QF33</accession>
<keyword evidence="1" id="KW-0812">Transmembrane</keyword>
<dbReference type="EMBL" id="HBEZ01010107">
    <property type="protein sequence ID" value="CAD8627871.1"/>
    <property type="molecule type" value="Transcribed_RNA"/>
</dbReference>
<feature type="transmembrane region" description="Helical" evidence="1">
    <location>
        <begin position="34"/>
        <end position="54"/>
    </location>
</feature>
<protein>
    <submittedName>
        <fullName evidence="2">Uncharacterized protein</fullName>
    </submittedName>
</protein>
<evidence type="ECO:0000256" key="1">
    <source>
        <dbReference type="SAM" id="Phobius"/>
    </source>
</evidence>
<keyword evidence="1" id="KW-1133">Transmembrane helix</keyword>
<proteinExistence type="predicted"/>
<evidence type="ECO:0000313" key="2">
    <source>
        <dbReference type="EMBL" id="CAD8627871.1"/>
    </source>
</evidence>
<dbReference type="AlphaFoldDB" id="A0A7S0QF33"/>
<organism evidence="2">
    <name type="scientific">Cryptomonas curvata</name>
    <dbReference type="NCBI Taxonomy" id="233186"/>
    <lineage>
        <taxon>Eukaryota</taxon>
        <taxon>Cryptophyceae</taxon>
        <taxon>Cryptomonadales</taxon>
        <taxon>Cryptomonadaceae</taxon>
        <taxon>Cryptomonas</taxon>
    </lineage>
</organism>
<keyword evidence="1" id="KW-0472">Membrane</keyword>
<gene>
    <name evidence="2" type="ORF">CCUR1050_LOCUS5550</name>
</gene>
<reference evidence="2" key="1">
    <citation type="submission" date="2021-01" db="EMBL/GenBank/DDBJ databases">
        <authorList>
            <person name="Corre E."/>
            <person name="Pelletier E."/>
            <person name="Niang G."/>
            <person name="Scheremetjew M."/>
            <person name="Finn R."/>
            <person name="Kale V."/>
            <person name="Holt S."/>
            <person name="Cochrane G."/>
            <person name="Meng A."/>
            <person name="Brown T."/>
            <person name="Cohen L."/>
        </authorList>
    </citation>
    <scope>NUCLEOTIDE SEQUENCE</scope>
    <source>
        <strain evidence="2">CCAP979/52</strain>
    </source>
</reference>